<accession>A0A327K2K8</accession>
<proteinExistence type="predicted"/>
<dbReference type="GO" id="GO:0019825">
    <property type="term" value="F:oxygen binding"/>
    <property type="evidence" value="ECO:0007669"/>
    <property type="project" value="InterPro"/>
</dbReference>
<protein>
    <recommendedName>
        <fullName evidence="1">Globin-sensor domain-containing protein</fullName>
    </recommendedName>
</protein>
<sequence length="162" mass="19185">MASGVNKVRREHIDIWANPDDITTDVRDRLWFFISRDVDMIMDKFYARINKSNLSYLLNGVDLERLKEKQKSHWRRLILYRMDENYDLRLKNMHAYHVKVGLHHGHYISGYFMFMNLFQKSILKRVAGPKQAYEMIVALQSIISEDITRALGVNNYTAEDTA</sequence>
<dbReference type="InterPro" id="IPR012292">
    <property type="entry name" value="Globin/Proto"/>
</dbReference>
<dbReference type="GO" id="GO:0020037">
    <property type="term" value="F:heme binding"/>
    <property type="evidence" value="ECO:0007669"/>
    <property type="project" value="InterPro"/>
</dbReference>
<organism evidence="2 3">
    <name type="scientific">Rhodobium orientis</name>
    <dbReference type="NCBI Taxonomy" id="34017"/>
    <lineage>
        <taxon>Bacteria</taxon>
        <taxon>Pseudomonadati</taxon>
        <taxon>Pseudomonadota</taxon>
        <taxon>Alphaproteobacteria</taxon>
        <taxon>Hyphomicrobiales</taxon>
        <taxon>Rhodobiaceae</taxon>
        <taxon>Rhodobium</taxon>
    </lineage>
</organism>
<name>A0A327K2K8_9HYPH</name>
<dbReference type="Gene3D" id="1.10.490.10">
    <property type="entry name" value="Globins"/>
    <property type="match status" value="1"/>
</dbReference>
<reference evidence="2 3" key="1">
    <citation type="submission" date="2017-07" db="EMBL/GenBank/DDBJ databases">
        <title>Draft Genome Sequences of Select Purple Nonsulfur Bacteria.</title>
        <authorList>
            <person name="Lasarre B."/>
            <person name="Mckinlay J.B."/>
        </authorList>
    </citation>
    <scope>NUCLEOTIDE SEQUENCE [LARGE SCALE GENOMIC DNA]</scope>
    <source>
        <strain evidence="2 3">DSM 11290</strain>
    </source>
</reference>
<comment type="caution">
    <text evidence="2">The sequence shown here is derived from an EMBL/GenBank/DDBJ whole genome shotgun (WGS) entry which is preliminary data.</text>
</comment>
<dbReference type="RefSeq" id="WP_111432792.1">
    <property type="nucleotide sequence ID" value="NZ_JACIGG010000012.1"/>
</dbReference>
<evidence type="ECO:0000313" key="3">
    <source>
        <dbReference type="Proteomes" id="UP000249299"/>
    </source>
</evidence>
<dbReference type="EMBL" id="NPEV01000003">
    <property type="protein sequence ID" value="RAI29628.1"/>
    <property type="molecule type" value="Genomic_DNA"/>
</dbReference>
<evidence type="ECO:0000313" key="2">
    <source>
        <dbReference type="EMBL" id="RAI29628.1"/>
    </source>
</evidence>
<gene>
    <name evidence="2" type="ORF">CH339_03010</name>
</gene>
<dbReference type="OrthoDB" id="266313at2"/>
<feature type="domain" description="Globin-sensor" evidence="1">
    <location>
        <begin position="32"/>
        <end position="144"/>
    </location>
</feature>
<evidence type="ECO:0000259" key="1">
    <source>
        <dbReference type="Pfam" id="PF11563"/>
    </source>
</evidence>
<dbReference type="AlphaFoldDB" id="A0A327K2K8"/>
<dbReference type="SUPFAM" id="SSF46458">
    <property type="entry name" value="Globin-like"/>
    <property type="match status" value="1"/>
</dbReference>
<dbReference type="Proteomes" id="UP000249299">
    <property type="component" value="Unassembled WGS sequence"/>
</dbReference>
<dbReference type="Pfam" id="PF11563">
    <property type="entry name" value="Protoglobin"/>
    <property type="match status" value="1"/>
</dbReference>
<dbReference type="InterPro" id="IPR044398">
    <property type="entry name" value="Globin-sensor_dom"/>
</dbReference>
<keyword evidence="3" id="KW-1185">Reference proteome</keyword>
<dbReference type="InterPro" id="IPR009050">
    <property type="entry name" value="Globin-like_sf"/>
</dbReference>